<dbReference type="Proteomes" id="UP001216253">
    <property type="component" value="Unassembled WGS sequence"/>
</dbReference>
<evidence type="ECO:0000313" key="3">
    <source>
        <dbReference type="Proteomes" id="UP001216253"/>
    </source>
</evidence>
<dbReference type="RefSeq" id="WP_026149942.1">
    <property type="nucleotide sequence ID" value="NZ_JARESE010000065.1"/>
</dbReference>
<dbReference type="Pfam" id="PF06527">
    <property type="entry name" value="TniQ"/>
    <property type="match status" value="1"/>
</dbReference>
<gene>
    <name evidence="2" type="ORF">PYV00_19320</name>
</gene>
<comment type="caution">
    <text evidence="2">The sequence shown here is derived from an EMBL/GenBank/DDBJ whole genome shotgun (WGS) entry which is preliminary data.</text>
</comment>
<protein>
    <submittedName>
        <fullName evidence="2">TniQ family protein</fullName>
    </submittedName>
</protein>
<evidence type="ECO:0000259" key="1">
    <source>
        <dbReference type="Pfam" id="PF06527"/>
    </source>
</evidence>
<reference evidence="2 3" key="1">
    <citation type="submission" date="2023-03" db="EMBL/GenBank/DDBJ databases">
        <title>NovoSphingobium album sp. nov. isolated from polycyclic aromatic hydrocarbons- and heavy-metal polluted soil.</title>
        <authorList>
            <person name="Liu Z."/>
            <person name="Wang K."/>
        </authorList>
    </citation>
    <scope>NUCLEOTIDE SEQUENCE [LARGE SCALE GENOMIC DNA]</scope>
    <source>
        <strain evidence="2 3">H3SJ31-1</strain>
    </source>
</reference>
<keyword evidence="3" id="KW-1185">Reference proteome</keyword>
<accession>A0ABT5WVA8</accession>
<feature type="domain" description="TniQ" evidence="1">
    <location>
        <begin position="2"/>
        <end position="132"/>
    </location>
</feature>
<proteinExistence type="predicted"/>
<dbReference type="EMBL" id="JARESE010000065">
    <property type="protein sequence ID" value="MDE8653845.1"/>
    <property type="molecule type" value="Genomic_DNA"/>
</dbReference>
<name>A0ABT5WVA8_9SPHN</name>
<evidence type="ECO:0000313" key="2">
    <source>
        <dbReference type="EMBL" id="MDE8653845.1"/>
    </source>
</evidence>
<organism evidence="2 3">
    <name type="scientific">Novosphingobium album</name>
    <name type="common">ex Liu et al. 2023</name>
    <dbReference type="NCBI Taxonomy" id="3031130"/>
    <lineage>
        <taxon>Bacteria</taxon>
        <taxon>Pseudomonadati</taxon>
        <taxon>Pseudomonadota</taxon>
        <taxon>Alphaproteobacteria</taxon>
        <taxon>Sphingomonadales</taxon>
        <taxon>Sphingomonadaceae</taxon>
        <taxon>Novosphingobium</taxon>
    </lineage>
</organism>
<dbReference type="InterPro" id="IPR009492">
    <property type="entry name" value="TniQ"/>
</dbReference>
<sequence>MRPQADECFDSWIERMALAHDTTRGVLFQHLGIDASLASLDLARGTSGVALEHQFAVDQMVGQLAWAVQVEPEQIESTFLDIDGAVLLPRRLRQYGCARCWQEAIRDGRPRIIRKEWILRMSWRCRLHDLPLSKLPVPDGAPDDQYLLTWLSGALVGAESLRWGLDYRGAMIERNEVCLDMLIRHSRRRLKGRKQDYLDRFRANAFHFARDRIAMLALAHSHAGRGVWGFERLLALGLAERPGRNLESLKAPKPTKRLTACWRVGQGRAPHRAFEAELLDVLLAYAHLRERRDGETLARARFGHFRTFGSQDASAVAM</sequence>